<gene>
    <name evidence="11" type="primary">phoP</name>
    <name evidence="11" type="ORF">GCM10010885_10930</name>
</gene>
<evidence type="ECO:0000313" key="11">
    <source>
        <dbReference type="EMBL" id="GGJ03491.1"/>
    </source>
</evidence>
<evidence type="ECO:0000256" key="3">
    <source>
        <dbReference type="ARBA" id="ARBA00023012"/>
    </source>
</evidence>
<dbReference type="AlphaFoldDB" id="A0A917K9M6"/>
<dbReference type="SMART" id="SM00862">
    <property type="entry name" value="Trans_reg_C"/>
    <property type="match status" value="1"/>
</dbReference>
<keyword evidence="3" id="KW-0902">Two-component regulatory system</keyword>
<dbReference type="InterPro" id="IPR039420">
    <property type="entry name" value="WalR-like"/>
</dbReference>
<evidence type="ECO:0000256" key="4">
    <source>
        <dbReference type="ARBA" id="ARBA00023015"/>
    </source>
</evidence>
<dbReference type="Proteomes" id="UP000637695">
    <property type="component" value="Unassembled WGS sequence"/>
</dbReference>
<accession>A0A917K9M6</accession>
<comment type="caution">
    <text evidence="11">The sequence shown here is derived from an EMBL/GenBank/DDBJ whole genome shotgun (WGS) entry which is preliminary data.</text>
</comment>
<dbReference type="GO" id="GO:0005829">
    <property type="term" value="C:cytosol"/>
    <property type="evidence" value="ECO:0007669"/>
    <property type="project" value="TreeGrafter"/>
</dbReference>
<evidence type="ECO:0000256" key="6">
    <source>
        <dbReference type="ARBA" id="ARBA00023163"/>
    </source>
</evidence>
<dbReference type="InterPro" id="IPR001789">
    <property type="entry name" value="Sig_transdc_resp-reg_receiver"/>
</dbReference>
<dbReference type="GO" id="GO:0032993">
    <property type="term" value="C:protein-DNA complex"/>
    <property type="evidence" value="ECO:0007669"/>
    <property type="project" value="TreeGrafter"/>
</dbReference>
<dbReference type="SUPFAM" id="SSF52172">
    <property type="entry name" value="CheY-like"/>
    <property type="match status" value="1"/>
</dbReference>
<evidence type="ECO:0000256" key="2">
    <source>
        <dbReference type="ARBA" id="ARBA00022553"/>
    </source>
</evidence>
<organism evidence="11 12">
    <name type="scientific">Alicyclobacillus cellulosilyticus</name>
    <dbReference type="NCBI Taxonomy" id="1003997"/>
    <lineage>
        <taxon>Bacteria</taxon>
        <taxon>Bacillati</taxon>
        <taxon>Bacillota</taxon>
        <taxon>Bacilli</taxon>
        <taxon>Bacillales</taxon>
        <taxon>Alicyclobacillaceae</taxon>
        <taxon>Alicyclobacillus</taxon>
    </lineage>
</organism>
<dbReference type="SUPFAM" id="SSF46894">
    <property type="entry name" value="C-terminal effector domain of the bipartite response regulators"/>
    <property type="match status" value="1"/>
</dbReference>
<reference evidence="11" key="2">
    <citation type="submission" date="2020-09" db="EMBL/GenBank/DDBJ databases">
        <authorList>
            <person name="Sun Q."/>
            <person name="Ohkuma M."/>
        </authorList>
    </citation>
    <scope>NUCLEOTIDE SEQUENCE</scope>
    <source>
        <strain evidence="11">JCM 18487</strain>
    </source>
</reference>
<dbReference type="RefSeq" id="WP_308426187.1">
    <property type="nucleotide sequence ID" value="NZ_BMOY01000013.1"/>
</dbReference>
<keyword evidence="4" id="KW-0805">Transcription regulation</keyword>
<evidence type="ECO:0000256" key="8">
    <source>
        <dbReference type="PROSITE-ProRule" id="PRU01091"/>
    </source>
</evidence>
<proteinExistence type="predicted"/>
<dbReference type="InterPro" id="IPR011006">
    <property type="entry name" value="CheY-like_superfamily"/>
</dbReference>
<keyword evidence="6" id="KW-0804">Transcription</keyword>
<dbReference type="Gene3D" id="1.10.10.10">
    <property type="entry name" value="Winged helix-like DNA-binding domain superfamily/Winged helix DNA-binding domain"/>
    <property type="match status" value="1"/>
</dbReference>
<evidence type="ECO:0000313" key="12">
    <source>
        <dbReference type="Proteomes" id="UP000637695"/>
    </source>
</evidence>
<dbReference type="GO" id="GO:0000156">
    <property type="term" value="F:phosphorelay response regulator activity"/>
    <property type="evidence" value="ECO:0007669"/>
    <property type="project" value="TreeGrafter"/>
</dbReference>
<reference evidence="11" key="1">
    <citation type="journal article" date="2014" name="Int. J. Syst. Evol. Microbiol.">
        <title>Complete genome sequence of Corynebacterium casei LMG S-19264T (=DSM 44701T), isolated from a smear-ripened cheese.</title>
        <authorList>
            <consortium name="US DOE Joint Genome Institute (JGI-PGF)"/>
            <person name="Walter F."/>
            <person name="Albersmeier A."/>
            <person name="Kalinowski J."/>
            <person name="Ruckert C."/>
        </authorList>
    </citation>
    <scope>NUCLEOTIDE SEQUENCE</scope>
    <source>
        <strain evidence="11">JCM 18487</strain>
    </source>
</reference>
<sequence length="243" mass="27793">MPGPADTMTVLIVDDEPAIQTLVAYNFTRAGFVAETEADGLRAYERIREEPNKYRIVILDVMLPGLDGMEVCRRLRQDRIYVPIILLTARDEEIDRILGLEIGADDYVTKPFSPRELVARAKAVLRRVEAPPEQASPRDELVIGEVRMDLARHEVWVRGRRINLTPKEYELLQYFMSNPDRVLTRDQLLDRIWGYTVATDTRMVDVHVSHLREKIEADPKSPVYLRTVRGVGYKFSSAGPDGD</sequence>
<feature type="DNA-binding region" description="OmpR/PhoB-type" evidence="8">
    <location>
        <begin position="138"/>
        <end position="237"/>
    </location>
</feature>
<keyword evidence="5 8" id="KW-0238">DNA-binding</keyword>
<dbReference type="CDD" id="cd00383">
    <property type="entry name" value="trans_reg_C"/>
    <property type="match status" value="1"/>
</dbReference>
<feature type="domain" description="OmpR/PhoB-type" evidence="10">
    <location>
        <begin position="138"/>
        <end position="237"/>
    </location>
</feature>
<dbReference type="Pfam" id="PF00486">
    <property type="entry name" value="Trans_reg_C"/>
    <property type="match status" value="1"/>
</dbReference>
<evidence type="ECO:0000259" key="10">
    <source>
        <dbReference type="PROSITE" id="PS51755"/>
    </source>
</evidence>
<evidence type="ECO:0000259" key="9">
    <source>
        <dbReference type="PROSITE" id="PS50110"/>
    </source>
</evidence>
<dbReference type="SMART" id="SM00448">
    <property type="entry name" value="REC"/>
    <property type="match status" value="1"/>
</dbReference>
<dbReference type="Gene3D" id="6.10.250.690">
    <property type="match status" value="1"/>
</dbReference>
<keyword evidence="2 7" id="KW-0597">Phosphoprotein</keyword>
<evidence type="ECO:0000256" key="1">
    <source>
        <dbReference type="ARBA" id="ARBA00004496"/>
    </source>
</evidence>
<dbReference type="PROSITE" id="PS50110">
    <property type="entry name" value="RESPONSE_REGULATORY"/>
    <property type="match status" value="1"/>
</dbReference>
<feature type="domain" description="Response regulatory" evidence="9">
    <location>
        <begin position="9"/>
        <end position="125"/>
    </location>
</feature>
<dbReference type="EMBL" id="BMOY01000013">
    <property type="protein sequence ID" value="GGJ03491.1"/>
    <property type="molecule type" value="Genomic_DNA"/>
</dbReference>
<dbReference type="Gene3D" id="3.40.50.2300">
    <property type="match status" value="1"/>
</dbReference>
<dbReference type="PROSITE" id="PS51755">
    <property type="entry name" value="OMPR_PHOB"/>
    <property type="match status" value="1"/>
</dbReference>
<dbReference type="GO" id="GO:0006355">
    <property type="term" value="P:regulation of DNA-templated transcription"/>
    <property type="evidence" value="ECO:0007669"/>
    <property type="project" value="InterPro"/>
</dbReference>
<keyword evidence="12" id="KW-1185">Reference proteome</keyword>
<dbReference type="PANTHER" id="PTHR48111:SF73">
    <property type="entry name" value="ALKALINE PHOSPHATASE SYNTHESIS TRANSCRIPTIONAL REGULATORY PROTEIN PHOP"/>
    <property type="match status" value="1"/>
</dbReference>
<evidence type="ECO:0000256" key="7">
    <source>
        <dbReference type="PROSITE-ProRule" id="PRU00169"/>
    </source>
</evidence>
<dbReference type="InterPro" id="IPR001867">
    <property type="entry name" value="OmpR/PhoB-type_DNA-bd"/>
</dbReference>
<dbReference type="PANTHER" id="PTHR48111">
    <property type="entry name" value="REGULATOR OF RPOS"/>
    <property type="match status" value="1"/>
</dbReference>
<dbReference type="FunFam" id="3.40.50.2300:FF:000001">
    <property type="entry name" value="DNA-binding response regulator PhoB"/>
    <property type="match status" value="1"/>
</dbReference>
<dbReference type="GO" id="GO:0000976">
    <property type="term" value="F:transcription cis-regulatory region binding"/>
    <property type="evidence" value="ECO:0007669"/>
    <property type="project" value="TreeGrafter"/>
</dbReference>
<protein>
    <submittedName>
        <fullName evidence="11">DNA-binding response regulator</fullName>
    </submittedName>
</protein>
<evidence type="ECO:0000256" key="5">
    <source>
        <dbReference type="ARBA" id="ARBA00023125"/>
    </source>
</evidence>
<dbReference type="Pfam" id="PF00072">
    <property type="entry name" value="Response_reg"/>
    <property type="match status" value="1"/>
</dbReference>
<feature type="modified residue" description="4-aspartylphosphate" evidence="7">
    <location>
        <position position="60"/>
    </location>
</feature>
<name>A0A917K9M6_9BACL</name>
<dbReference type="InterPro" id="IPR036388">
    <property type="entry name" value="WH-like_DNA-bd_sf"/>
</dbReference>
<comment type="subcellular location">
    <subcellularLocation>
        <location evidence="1">Cytoplasm</location>
    </subcellularLocation>
</comment>
<dbReference type="FunFam" id="1.10.10.10:FF:000018">
    <property type="entry name" value="DNA-binding response regulator ResD"/>
    <property type="match status" value="1"/>
</dbReference>
<dbReference type="InterPro" id="IPR016032">
    <property type="entry name" value="Sig_transdc_resp-reg_C-effctor"/>
</dbReference>